<dbReference type="Pfam" id="PF01464">
    <property type="entry name" value="SLT"/>
    <property type="match status" value="1"/>
</dbReference>
<evidence type="ECO:0000313" key="3">
    <source>
        <dbReference type="EMBL" id="KAA9041593.1"/>
    </source>
</evidence>
<dbReference type="InterPro" id="IPR023346">
    <property type="entry name" value="Lysozyme-like_dom_sf"/>
</dbReference>
<dbReference type="AlphaFoldDB" id="A0A5J5IMR6"/>
<accession>A0A5J5IMR6</accession>
<evidence type="ECO:0000259" key="2">
    <source>
        <dbReference type="Pfam" id="PF01464"/>
    </source>
</evidence>
<keyword evidence="4" id="KW-1185">Reference proteome</keyword>
<feature type="domain" description="Transglycosylase SLT" evidence="2">
    <location>
        <begin position="136"/>
        <end position="238"/>
    </location>
</feature>
<sequence>MKKILIISILFFVLQIAFTNCSFAGNKFYRQNIADTVIPENIKIEDKAIDEVIKSSTPPKQEKVKYVSQVTKYGFKDLFKNYSYNPSIPYTAQVNPHAETYMQDYLQAHGKYLEHMKATALPYFNLIDGILTQYGLPKELKYLAVIESDLKSNALSIAGARGPWQLMPYTAEGYGLKVNQNVDDRTDYTKSTNAAAKYLLSLYKNFNDWLLVIAAYNGGPGRVYTAINKSGSRNFWKLQYYLPEESRNHVKKFIATHFIMETSTNNNFDYTSLNGVGGVLKPDMSEEESANSDSMKVSGRYIASIIAKNIDMDINDFNRYNPGFDNTMASGDTVNMRLPNAKMPLFITNKYGILNECVQHLLGEANFDTKTIYKKKASK</sequence>
<gene>
    <name evidence="3" type="ORF">FW778_06100</name>
</gene>
<organism evidence="3 4">
    <name type="scientific">Ginsengibacter hankyongi</name>
    <dbReference type="NCBI Taxonomy" id="2607284"/>
    <lineage>
        <taxon>Bacteria</taxon>
        <taxon>Pseudomonadati</taxon>
        <taxon>Bacteroidota</taxon>
        <taxon>Chitinophagia</taxon>
        <taxon>Chitinophagales</taxon>
        <taxon>Chitinophagaceae</taxon>
        <taxon>Ginsengibacter</taxon>
    </lineage>
</organism>
<proteinExistence type="inferred from homology"/>
<comment type="similarity">
    <text evidence="1">Belongs to the transglycosylase Slt family.</text>
</comment>
<dbReference type="Proteomes" id="UP000326903">
    <property type="component" value="Unassembled WGS sequence"/>
</dbReference>
<evidence type="ECO:0000256" key="1">
    <source>
        <dbReference type="ARBA" id="ARBA00007734"/>
    </source>
</evidence>
<comment type="caution">
    <text evidence="3">The sequence shown here is derived from an EMBL/GenBank/DDBJ whole genome shotgun (WGS) entry which is preliminary data.</text>
</comment>
<reference evidence="3 4" key="1">
    <citation type="submission" date="2019-09" db="EMBL/GenBank/DDBJ databases">
        <title>Draft genome sequence of Ginsengibacter sp. BR5-29.</title>
        <authorList>
            <person name="Im W.-T."/>
        </authorList>
    </citation>
    <scope>NUCLEOTIDE SEQUENCE [LARGE SCALE GENOMIC DNA]</scope>
    <source>
        <strain evidence="3 4">BR5-29</strain>
    </source>
</reference>
<dbReference type="Gene3D" id="1.10.530.10">
    <property type="match status" value="1"/>
</dbReference>
<dbReference type="RefSeq" id="WP_150413713.1">
    <property type="nucleotide sequence ID" value="NZ_VYQF01000001.1"/>
</dbReference>
<evidence type="ECO:0000313" key="4">
    <source>
        <dbReference type="Proteomes" id="UP000326903"/>
    </source>
</evidence>
<dbReference type="PANTHER" id="PTHR37423">
    <property type="entry name" value="SOLUBLE LYTIC MUREIN TRANSGLYCOSYLASE-RELATED"/>
    <property type="match status" value="1"/>
</dbReference>
<dbReference type="SUPFAM" id="SSF53955">
    <property type="entry name" value="Lysozyme-like"/>
    <property type="match status" value="1"/>
</dbReference>
<name>A0A5J5IMR6_9BACT</name>
<dbReference type="InterPro" id="IPR008258">
    <property type="entry name" value="Transglycosylase_SLT_dom_1"/>
</dbReference>
<dbReference type="PANTHER" id="PTHR37423:SF2">
    <property type="entry name" value="MEMBRANE-BOUND LYTIC MUREIN TRANSGLYCOSYLASE C"/>
    <property type="match status" value="1"/>
</dbReference>
<dbReference type="EMBL" id="VYQF01000001">
    <property type="protein sequence ID" value="KAA9041593.1"/>
    <property type="molecule type" value="Genomic_DNA"/>
</dbReference>
<protein>
    <submittedName>
        <fullName evidence="3">Lytic transglycosylase domain-containing protein</fullName>
    </submittedName>
</protein>
<dbReference type="CDD" id="cd16894">
    <property type="entry name" value="MltD-like"/>
    <property type="match status" value="1"/>
</dbReference>